<evidence type="ECO:0000313" key="13">
    <source>
        <dbReference type="EMBL" id="MSU07294.1"/>
    </source>
</evidence>
<evidence type="ECO:0000256" key="7">
    <source>
        <dbReference type="ARBA" id="ARBA00022833"/>
    </source>
</evidence>
<evidence type="ECO:0000256" key="2">
    <source>
        <dbReference type="ARBA" id="ARBA00022679"/>
    </source>
</evidence>
<dbReference type="NCBIfam" id="NF004046">
    <property type="entry name" value="PRK05563.1"/>
    <property type="match status" value="1"/>
</dbReference>
<dbReference type="CDD" id="cd18137">
    <property type="entry name" value="HLD_clamp_pol_III_gamma_tau"/>
    <property type="match status" value="1"/>
</dbReference>
<evidence type="ECO:0000259" key="12">
    <source>
        <dbReference type="SMART" id="SM00382"/>
    </source>
</evidence>
<keyword evidence="3 11" id="KW-0548">Nucleotidyltransferase</keyword>
<keyword evidence="2 11" id="KW-0808">Transferase</keyword>
<dbReference type="NCBIfam" id="TIGR02397">
    <property type="entry name" value="dnaX_nterm"/>
    <property type="match status" value="1"/>
</dbReference>
<keyword evidence="14" id="KW-1185">Reference proteome</keyword>
<dbReference type="InterPro" id="IPR045085">
    <property type="entry name" value="HLD_clamp_pol_III_gamma_tau"/>
</dbReference>
<evidence type="ECO:0000256" key="5">
    <source>
        <dbReference type="ARBA" id="ARBA00022723"/>
    </source>
</evidence>
<evidence type="ECO:0000256" key="1">
    <source>
        <dbReference type="ARBA" id="ARBA00006360"/>
    </source>
</evidence>
<dbReference type="InterPro" id="IPR050238">
    <property type="entry name" value="DNA_Rep/Repair_Clamp_Loader"/>
</dbReference>
<keyword evidence="7" id="KW-0862">Zinc</keyword>
<dbReference type="AlphaFoldDB" id="A0A7X2TR90"/>
<dbReference type="Pfam" id="PF13177">
    <property type="entry name" value="DNA_pol3_delta2"/>
    <property type="match status" value="1"/>
</dbReference>
<reference evidence="13 14" key="1">
    <citation type="submission" date="2019-08" db="EMBL/GenBank/DDBJ databases">
        <title>In-depth cultivation of the pig gut microbiome towards novel bacterial diversity and tailored functional studies.</title>
        <authorList>
            <person name="Wylensek D."/>
            <person name="Hitch T.C.A."/>
            <person name="Clavel T."/>
        </authorList>
    </citation>
    <scope>NUCLEOTIDE SEQUENCE [LARGE SCALE GENOMIC DNA]</scope>
    <source>
        <strain evidence="13 14">NM-380-WT-3C1</strain>
    </source>
</reference>
<dbReference type="GO" id="GO:0009360">
    <property type="term" value="C:DNA polymerase III complex"/>
    <property type="evidence" value="ECO:0007669"/>
    <property type="project" value="InterPro"/>
</dbReference>
<keyword evidence="6 11" id="KW-0547">Nucleotide-binding</keyword>
<evidence type="ECO:0000256" key="10">
    <source>
        <dbReference type="ARBA" id="ARBA00049244"/>
    </source>
</evidence>
<dbReference type="InterPro" id="IPR027417">
    <property type="entry name" value="P-loop_NTPase"/>
</dbReference>
<dbReference type="PANTHER" id="PTHR11669">
    <property type="entry name" value="REPLICATION FACTOR C / DNA POLYMERASE III GAMMA-TAU SUBUNIT"/>
    <property type="match status" value="1"/>
</dbReference>
<dbReference type="EMBL" id="VUNN01000036">
    <property type="protein sequence ID" value="MSU07294.1"/>
    <property type="molecule type" value="Genomic_DNA"/>
</dbReference>
<keyword evidence="9 11" id="KW-0239">DNA-directed DNA polymerase</keyword>
<dbReference type="GO" id="GO:0006261">
    <property type="term" value="P:DNA-templated DNA replication"/>
    <property type="evidence" value="ECO:0007669"/>
    <property type="project" value="TreeGrafter"/>
</dbReference>
<comment type="caution">
    <text evidence="13">The sequence shown here is derived from an EMBL/GenBank/DDBJ whole genome shotgun (WGS) entry which is preliminary data.</text>
</comment>
<dbReference type="RefSeq" id="WP_154426923.1">
    <property type="nucleotide sequence ID" value="NZ_VUNN01000036.1"/>
</dbReference>
<dbReference type="Gene3D" id="1.20.272.10">
    <property type="match status" value="1"/>
</dbReference>
<evidence type="ECO:0000256" key="3">
    <source>
        <dbReference type="ARBA" id="ARBA00022695"/>
    </source>
</evidence>
<dbReference type="GO" id="GO:0003887">
    <property type="term" value="F:DNA-directed DNA polymerase activity"/>
    <property type="evidence" value="ECO:0007669"/>
    <property type="project" value="UniProtKB-KW"/>
</dbReference>
<dbReference type="PANTHER" id="PTHR11669:SF0">
    <property type="entry name" value="PROTEIN STICHEL-LIKE 2"/>
    <property type="match status" value="1"/>
</dbReference>
<proteinExistence type="inferred from homology"/>
<organism evidence="13 14">
    <name type="scientific">Bullifex porci</name>
    <dbReference type="NCBI Taxonomy" id="2606638"/>
    <lineage>
        <taxon>Bacteria</taxon>
        <taxon>Pseudomonadati</taxon>
        <taxon>Spirochaetota</taxon>
        <taxon>Spirochaetia</taxon>
        <taxon>Spirochaetales</taxon>
        <taxon>Spirochaetaceae</taxon>
        <taxon>Bullifex</taxon>
    </lineage>
</organism>
<keyword evidence="8 11" id="KW-0067">ATP-binding</keyword>
<dbReference type="Pfam" id="PF22608">
    <property type="entry name" value="DNAX_ATPase_lid"/>
    <property type="match status" value="1"/>
</dbReference>
<name>A0A7X2TR90_9SPIO</name>
<comment type="similarity">
    <text evidence="1 11">Belongs to the DnaX/STICHEL family.</text>
</comment>
<evidence type="ECO:0000313" key="14">
    <source>
        <dbReference type="Proteomes" id="UP000460549"/>
    </source>
</evidence>
<dbReference type="GO" id="GO:0003677">
    <property type="term" value="F:DNA binding"/>
    <property type="evidence" value="ECO:0007669"/>
    <property type="project" value="InterPro"/>
</dbReference>
<gene>
    <name evidence="11 13" type="primary">dnaX</name>
    <name evidence="13" type="ORF">FYJ80_11080</name>
</gene>
<dbReference type="InterPro" id="IPR008921">
    <property type="entry name" value="DNA_pol3_clamp-load_cplx_C"/>
</dbReference>
<dbReference type="EC" id="2.7.7.7" evidence="11"/>
<feature type="domain" description="AAA+ ATPase" evidence="12">
    <location>
        <begin position="37"/>
        <end position="179"/>
    </location>
</feature>
<dbReference type="Gene3D" id="3.40.50.300">
    <property type="entry name" value="P-loop containing nucleotide triphosphate hydrolases"/>
    <property type="match status" value="1"/>
</dbReference>
<evidence type="ECO:0000256" key="11">
    <source>
        <dbReference type="RuleBase" id="RU364063"/>
    </source>
</evidence>
<evidence type="ECO:0000256" key="8">
    <source>
        <dbReference type="ARBA" id="ARBA00022840"/>
    </source>
</evidence>
<dbReference type="InterPro" id="IPR003593">
    <property type="entry name" value="AAA+_ATPase"/>
</dbReference>
<comment type="catalytic activity">
    <reaction evidence="10 11">
        <text>DNA(n) + a 2'-deoxyribonucleoside 5'-triphosphate = DNA(n+1) + diphosphate</text>
        <dbReference type="Rhea" id="RHEA:22508"/>
        <dbReference type="Rhea" id="RHEA-COMP:17339"/>
        <dbReference type="Rhea" id="RHEA-COMP:17340"/>
        <dbReference type="ChEBI" id="CHEBI:33019"/>
        <dbReference type="ChEBI" id="CHEBI:61560"/>
        <dbReference type="ChEBI" id="CHEBI:173112"/>
        <dbReference type="EC" id="2.7.7.7"/>
    </reaction>
</comment>
<dbReference type="InterPro" id="IPR012763">
    <property type="entry name" value="DNA_pol_III_sug/sutau_N"/>
</dbReference>
<accession>A0A7X2TR90</accession>
<dbReference type="SUPFAM" id="SSF48019">
    <property type="entry name" value="post-AAA+ oligomerization domain-like"/>
    <property type="match status" value="1"/>
</dbReference>
<dbReference type="CDD" id="cd00009">
    <property type="entry name" value="AAA"/>
    <property type="match status" value="1"/>
</dbReference>
<dbReference type="InterPro" id="IPR001270">
    <property type="entry name" value="ClpA/B"/>
</dbReference>
<dbReference type="FunFam" id="3.40.50.300:FF:000014">
    <property type="entry name" value="DNA polymerase III subunit gamma/tau"/>
    <property type="match status" value="1"/>
</dbReference>
<keyword evidence="5" id="KW-0479">Metal-binding</keyword>
<dbReference type="PRINTS" id="PR00300">
    <property type="entry name" value="CLPPROTEASEA"/>
</dbReference>
<comment type="subunit">
    <text evidence="11">DNA polymerase III contains a core (composed of alpha, epsilon and theta chains) that associates with a tau subunit. This core dimerizes to form the POLIII' complex. PolIII' associates with the gamma complex (composed of gamma, delta, delta', psi and chi chains) and with the beta chain to form the complete DNA polymerase III complex.</text>
</comment>
<protein>
    <recommendedName>
        <fullName evidence="11">DNA polymerase III subunit gamma/tau</fullName>
        <ecNumber evidence="11">2.7.7.7</ecNumber>
    </recommendedName>
</protein>
<evidence type="ECO:0000256" key="6">
    <source>
        <dbReference type="ARBA" id="ARBA00022741"/>
    </source>
</evidence>
<sequence length="546" mass="60832">MAYEVTATRKRPQAFEKLVGQEFVVSTIENAISSGRIAHAYLFSGPRGVGKTSSARLLAKALNCEHGPTAHPCGECVSCKEITQGYSVDVIEIDGASNTSVNDIRVIKDEVLFPPQSSRYKIYIIDEVHMLSTSAFNALLKTIEEPPEYIIFIFATTELQKVPATIRSRCQQFHFQLIPLETIKGCLREAAQEMNIKADDDALFWIAREGNGSMRDAYTLFDQVAAFSQDHITLEKIKNKLGFVGSDQIANIVLAALKNNVSTAITELNKIFSKGISVEQCVRDLTQFFRAILFIKQGITNEEMLNMRTEEIPDEVLALLSANQAEAALRSLLQLYREIRYSISPKFEAELFISRLSGLPFLVSSQELVKKLDELKKNVTEGKVTVVKEKELSIVSSNVVPAKVEKPIEQATIAVEEKQIEQATPAIEEKQKEPQESNNKRVPTLEDIKAISNMDDIESVFGLQNALDNVNTVALSEDGCLELRTDSPLPAKTIRNNSKLINELLFKLTGFEGGINSFYCEKPKEKINPTLEKIATCFRGTIIKND</sequence>
<dbReference type="GO" id="GO:0005524">
    <property type="term" value="F:ATP binding"/>
    <property type="evidence" value="ECO:0007669"/>
    <property type="project" value="UniProtKB-KW"/>
</dbReference>
<dbReference type="Proteomes" id="UP000460549">
    <property type="component" value="Unassembled WGS sequence"/>
</dbReference>
<keyword evidence="4 11" id="KW-0235">DNA replication</keyword>
<dbReference type="SMART" id="SM00382">
    <property type="entry name" value="AAA"/>
    <property type="match status" value="1"/>
</dbReference>
<dbReference type="Gene3D" id="1.10.8.60">
    <property type="match status" value="1"/>
</dbReference>
<dbReference type="InterPro" id="IPR022754">
    <property type="entry name" value="DNA_pol_III_gamma-3"/>
</dbReference>
<comment type="function">
    <text evidence="11">DNA polymerase III is a complex, multichain enzyme responsible for most of the replicative synthesis in bacteria. This DNA polymerase also exhibits 3' to 5' exonuclease activity.</text>
</comment>
<dbReference type="NCBIfam" id="NF005173">
    <property type="entry name" value="PRK06647.1"/>
    <property type="match status" value="1"/>
</dbReference>
<dbReference type="GO" id="GO:0046872">
    <property type="term" value="F:metal ion binding"/>
    <property type="evidence" value="ECO:0007669"/>
    <property type="project" value="UniProtKB-KW"/>
</dbReference>
<dbReference type="Pfam" id="PF12169">
    <property type="entry name" value="DNA_pol3_gamma3"/>
    <property type="match status" value="1"/>
</dbReference>
<evidence type="ECO:0000256" key="4">
    <source>
        <dbReference type="ARBA" id="ARBA00022705"/>
    </source>
</evidence>
<evidence type="ECO:0000256" key="9">
    <source>
        <dbReference type="ARBA" id="ARBA00022932"/>
    </source>
</evidence>
<dbReference type="SUPFAM" id="SSF52540">
    <property type="entry name" value="P-loop containing nucleoside triphosphate hydrolases"/>
    <property type="match status" value="1"/>
</dbReference>